<dbReference type="EMBL" id="ACKS01000009">
    <property type="protein sequence ID" value="EFA45556.1"/>
    <property type="molecule type" value="Genomic_DNA"/>
</dbReference>
<dbReference type="HOGENOM" id="CLU_2937778_0_0_10"/>
<gene>
    <name evidence="1" type="ORF">HMPREF0645_0147</name>
</gene>
<evidence type="ECO:0000313" key="2">
    <source>
        <dbReference type="Proteomes" id="UP000003160"/>
    </source>
</evidence>
<protein>
    <submittedName>
        <fullName evidence="1">Uncharacterized protein</fullName>
    </submittedName>
</protein>
<proteinExistence type="predicted"/>
<keyword evidence="2" id="KW-1185">Reference proteome</keyword>
<evidence type="ECO:0000313" key="1">
    <source>
        <dbReference type="EMBL" id="EFA45556.1"/>
    </source>
</evidence>
<organism evidence="1 2">
    <name type="scientific">Hallella bergensis DSM 17361</name>
    <dbReference type="NCBI Taxonomy" id="585502"/>
    <lineage>
        <taxon>Bacteria</taxon>
        <taxon>Pseudomonadati</taxon>
        <taxon>Bacteroidota</taxon>
        <taxon>Bacteroidia</taxon>
        <taxon>Bacteroidales</taxon>
        <taxon>Prevotellaceae</taxon>
        <taxon>Hallella</taxon>
    </lineage>
</organism>
<comment type="caution">
    <text evidence="1">The sequence shown here is derived from an EMBL/GenBank/DDBJ whole genome shotgun (WGS) entry which is preliminary data.</text>
</comment>
<dbReference type="AlphaFoldDB" id="D1PT62"/>
<sequence length="60" mass="6938">MLREKTSKNRHIILQAEPLAHQKIKCTFTGHFTSMLHCHTIMKQMGGVFRSKKAIFAIEI</sequence>
<name>D1PT62_9BACT</name>
<accession>D1PT62</accession>
<dbReference type="Proteomes" id="UP000003160">
    <property type="component" value="Unassembled WGS sequence"/>
</dbReference>
<reference evidence="1 2" key="1">
    <citation type="submission" date="2009-10" db="EMBL/GenBank/DDBJ databases">
        <authorList>
            <person name="Qin X."/>
            <person name="Bachman B."/>
            <person name="Battles P."/>
            <person name="Bell A."/>
            <person name="Bess C."/>
            <person name="Bickham C."/>
            <person name="Chaboub L."/>
            <person name="Chen D."/>
            <person name="Coyle M."/>
            <person name="Deiros D.R."/>
            <person name="Dinh H."/>
            <person name="Forbes L."/>
            <person name="Fowler G."/>
            <person name="Francisco L."/>
            <person name="Fu Q."/>
            <person name="Gubbala S."/>
            <person name="Hale W."/>
            <person name="Han Y."/>
            <person name="Hemphill L."/>
            <person name="Highlander S.K."/>
            <person name="Hirani K."/>
            <person name="Hogues M."/>
            <person name="Jackson L."/>
            <person name="Jakkamsetti A."/>
            <person name="Javaid M."/>
            <person name="Jiang H."/>
            <person name="Korchina V."/>
            <person name="Kovar C."/>
            <person name="Lara F."/>
            <person name="Lee S."/>
            <person name="Mata R."/>
            <person name="Mathew T."/>
            <person name="Moen C."/>
            <person name="Morales K."/>
            <person name="Munidasa M."/>
            <person name="Nazareth L."/>
            <person name="Ngo R."/>
            <person name="Nguyen L."/>
            <person name="Okwuonu G."/>
            <person name="Ongeri F."/>
            <person name="Patil S."/>
            <person name="Petrosino J."/>
            <person name="Pham C."/>
            <person name="Pham P."/>
            <person name="Pu L.-L."/>
            <person name="Puazo M."/>
            <person name="Raj R."/>
            <person name="Reid J."/>
            <person name="Rouhana J."/>
            <person name="Saada N."/>
            <person name="Shang Y."/>
            <person name="Simmons D."/>
            <person name="Thornton R."/>
            <person name="Warren J."/>
            <person name="Weissenberger G."/>
            <person name="Zhang J."/>
            <person name="Zhang L."/>
            <person name="Zhou C."/>
            <person name="Zhu D."/>
            <person name="Muzny D."/>
            <person name="Worley K."/>
            <person name="Gibbs R."/>
        </authorList>
    </citation>
    <scope>NUCLEOTIDE SEQUENCE [LARGE SCALE GENOMIC DNA]</scope>
    <source>
        <strain evidence="1 2">DSM 17361</strain>
    </source>
</reference>